<organism evidence="2 3">
    <name type="scientific">Halomonas caseinilytica</name>
    <dbReference type="NCBI Taxonomy" id="438744"/>
    <lineage>
        <taxon>Bacteria</taxon>
        <taxon>Pseudomonadati</taxon>
        <taxon>Pseudomonadota</taxon>
        <taxon>Gammaproteobacteria</taxon>
        <taxon>Oceanospirillales</taxon>
        <taxon>Halomonadaceae</taxon>
        <taxon>Halomonas</taxon>
    </lineage>
</organism>
<gene>
    <name evidence="2" type="ORF">SAMN05192556_104111</name>
</gene>
<name>A0A1M6U132_9GAMM</name>
<keyword evidence="3" id="KW-1185">Reference proteome</keyword>
<evidence type="ECO:0000313" key="3">
    <source>
        <dbReference type="Proteomes" id="UP000184248"/>
    </source>
</evidence>
<dbReference type="AlphaFoldDB" id="A0A1M6U132"/>
<dbReference type="InterPro" id="IPR018968">
    <property type="entry name" value="Phasin"/>
</dbReference>
<evidence type="ECO:0000259" key="1">
    <source>
        <dbReference type="Pfam" id="PF09361"/>
    </source>
</evidence>
<proteinExistence type="predicted"/>
<reference evidence="3" key="1">
    <citation type="submission" date="2016-11" db="EMBL/GenBank/DDBJ databases">
        <authorList>
            <person name="Varghese N."/>
            <person name="Submissions S."/>
        </authorList>
    </citation>
    <scope>NUCLEOTIDE SEQUENCE [LARGE SCALE GENOMIC DNA]</scope>
    <source>
        <strain evidence="3">ALO Sharm</strain>
    </source>
</reference>
<dbReference type="Proteomes" id="UP000184248">
    <property type="component" value="Unassembled WGS sequence"/>
</dbReference>
<feature type="domain" description="Phasin" evidence="1">
    <location>
        <begin position="17"/>
        <end position="110"/>
    </location>
</feature>
<dbReference type="RefSeq" id="WP_064700345.1">
    <property type="nucleotide sequence ID" value="NZ_BDEO01000011.1"/>
</dbReference>
<protein>
    <submittedName>
        <fullName evidence="2">Phasin family protein</fullName>
    </submittedName>
</protein>
<evidence type="ECO:0000313" key="2">
    <source>
        <dbReference type="EMBL" id="SHK62906.1"/>
    </source>
</evidence>
<sequence length="124" mass="14080">MRDFNTQQFTEQFESLFFGPARAYASLSVDYTEKLLRAQLDASQAYTETGIAQLRSLLDVKDADGLRTYMEGQQKVTKELTERFKNDAEKVVSLQQDFVQQSQKLADANVKQASESVEKATRKA</sequence>
<dbReference type="EMBL" id="FRAL01000004">
    <property type="protein sequence ID" value="SHK62906.1"/>
    <property type="molecule type" value="Genomic_DNA"/>
</dbReference>
<dbReference type="OrthoDB" id="5796765at2"/>
<dbReference type="Pfam" id="PF09361">
    <property type="entry name" value="Phasin_2"/>
    <property type="match status" value="1"/>
</dbReference>
<accession>A0A1M6U132</accession>